<proteinExistence type="predicted"/>
<protein>
    <recommendedName>
        <fullName evidence="2">R3H-associated N-terminal domain-containing protein</fullName>
    </recommendedName>
</protein>
<feature type="region of interest" description="Disordered" evidence="1">
    <location>
        <begin position="1"/>
        <end position="39"/>
    </location>
</feature>
<dbReference type="EMBL" id="JAGSXJ010000026">
    <property type="protein sequence ID" value="KAH6673912.1"/>
    <property type="molecule type" value="Genomic_DNA"/>
</dbReference>
<evidence type="ECO:0000259" key="2">
    <source>
        <dbReference type="Pfam" id="PF13902"/>
    </source>
</evidence>
<sequence length="381" mass="41932">MAIFSAVPPPADDDAPSALEPPQTPTQQQQLPPTSTTPIDIEAWTVSALQSLAINPLARGTGTPLSIPLDEAARHQQQQDEQSRRTVTIAVTDVRRDPIRRPLSRRDSLKSREAALKGNEGSRQRRRWENDRLVHVPNVQPPLPSDYAPHPTHPVNHIPYHLAAFWDREPSSANGGASLRQRQADALLAQQTRRKKLQVATGAASGVGPGMVPRDLREHARRSPAVRNWVRHLEEPVRNFVRERAEDGARRLAAADVETDVEGLDSEDEEIVFVGRRNQAAAASVPAAGPGWKKATVETAGRLEKGVVFDDLGGDEEGAAFKRWLTHSISGYYGLHSRSVTAGTPARRVVYVGVAEPSGSKAKRRQKHSWTDLPRPLWEVC</sequence>
<accession>A0A9P8V5L6</accession>
<reference evidence="3" key="1">
    <citation type="journal article" date="2021" name="Nat. Commun.">
        <title>Genetic determinants of endophytism in the Arabidopsis root mycobiome.</title>
        <authorList>
            <person name="Mesny F."/>
            <person name="Miyauchi S."/>
            <person name="Thiergart T."/>
            <person name="Pickel B."/>
            <person name="Atanasova L."/>
            <person name="Karlsson M."/>
            <person name="Huettel B."/>
            <person name="Barry K.W."/>
            <person name="Haridas S."/>
            <person name="Chen C."/>
            <person name="Bauer D."/>
            <person name="Andreopoulos W."/>
            <person name="Pangilinan J."/>
            <person name="LaButti K."/>
            <person name="Riley R."/>
            <person name="Lipzen A."/>
            <person name="Clum A."/>
            <person name="Drula E."/>
            <person name="Henrissat B."/>
            <person name="Kohler A."/>
            <person name="Grigoriev I.V."/>
            <person name="Martin F.M."/>
            <person name="Hacquard S."/>
        </authorList>
    </citation>
    <scope>NUCLEOTIDE SEQUENCE</scope>
    <source>
        <strain evidence="3">MPI-SDFR-AT-0117</strain>
    </source>
</reference>
<gene>
    <name evidence="3" type="ORF">F5X68DRAFT_214469</name>
</gene>
<keyword evidence="4" id="KW-1185">Reference proteome</keyword>
<name>A0A9P8V5L6_9PEZI</name>
<dbReference type="SUPFAM" id="SSF82708">
    <property type="entry name" value="R3H domain"/>
    <property type="match status" value="1"/>
</dbReference>
<feature type="domain" description="R3H-associated N-terminal" evidence="2">
    <location>
        <begin position="103"/>
        <end position="222"/>
    </location>
</feature>
<evidence type="ECO:0000313" key="4">
    <source>
        <dbReference type="Proteomes" id="UP000770015"/>
    </source>
</evidence>
<dbReference type="OrthoDB" id="10256743at2759"/>
<dbReference type="Pfam" id="PF13902">
    <property type="entry name" value="R3H-assoc"/>
    <property type="match status" value="1"/>
</dbReference>
<dbReference type="GO" id="GO:0003676">
    <property type="term" value="F:nucleic acid binding"/>
    <property type="evidence" value="ECO:0007669"/>
    <property type="project" value="InterPro"/>
</dbReference>
<dbReference type="Proteomes" id="UP000770015">
    <property type="component" value="Unassembled WGS sequence"/>
</dbReference>
<comment type="caution">
    <text evidence="3">The sequence shown here is derived from an EMBL/GenBank/DDBJ whole genome shotgun (WGS) entry which is preliminary data.</text>
</comment>
<evidence type="ECO:0000256" key="1">
    <source>
        <dbReference type="SAM" id="MobiDB-lite"/>
    </source>
</evidence>
<dbReference type="InterPro" id="IPR036867">
    <property type="entry name" value="R3H_dom_sf"/>
</dbReference>
<feature type="region of interest" description="Disordered" evidence="1">
    <location>
        <begin position="98"/>
        <end position="130"/>
    </location>
</feature>
<feature type="compositionally biased region" description="Low complexity" evidence="1">
    <location>
        <begin position="16"/>
        <end position="38"/>
    </location>
</feature>
<dbReference type="InterPro" id="IPR025952">
    <property type="entry name" value="R3H-assoc_dom"/>
</dbReference>
<dbReference type="AlphaFoldDB" id="A0A9P8V5L6"/>
<evidence type="ECO:0000313" key="3">
    <source>
        <dbReference type="EMBL" id="KAH6673912.1"/>
    </source>
</evidence>
<organism evidence="3 4">
    <name type="scientific">Plectosphaerella plurivora</name>
    <dbReference type="NCBI Taxonomy" id="936078"/>
    <lineage>
        <taxon>Eukaryota</taxon>
        <taxon>Fungi</taxon>
        <taxon>Dikarya</taxon>
        <taxon>Ascomycota</taxon>
        <taxon>Pezizomycotina</taxon>
        <taxon>Sordariomycetes</taxon>
        <taxon>Hypocreomycetidae</taxon>
        <taxon>Glomerellales</taxon>
        <taxon>Plectosphaerellaceae</taxon>
        <taxon>Plectosphaerella</taxon>
    </lineage>
</organism>